<gene>
    <name evidence="8" type="ORF">LMJ30_08475</name>
</gene>
<keyword evidence="9" id="KW-1185">Reference proteome</keyword>
<dbReference type="CDD" id="cd11386">
    <property type="entry name" value="MCP_signal"/>
    <property type="match status" value="1"/>
</dbReference>
<keyword evidence="3" id="KW-0807">Transducer</keyword>
<dbReference type="InterPro" id="IPR051310">
    <property type="entry name" value="MCP_chemotaxis"/>
</dbReference>
<organism evidence="8 9">
    <name type="scientific">Massilia agrisoli</name>
    <dbReference type="NCBI Taxonomy" id="2892444"/>
    <lineage>
        <taxon>Bacteria</taxon>
        <taxon>Pseudomonadati</taxon>
        <taxon>Pseudomonadota</taxon>
        <taxon>Betaproteobacteria</taxon>
        <taxon>Burkholderiales</taxon>
        <taxon>Oxalobacteraceae</taxon>
        <taxon>Telluria group</taxon>
        <taxon>Massilia</taxon>
    </lineage>
</organism>
<comment type="similarity">
    <text evidence="2">Belongs to the methyl-accepting chemotaxis (MCP) protein family.</text>
</comment>
<dbReference type="InterPro" id="IPR004090">
    <property type="entry name" value="Chemotax_Me-accpt_rcpt"/>
</dbReference>
<evidence type="ECO:0000256" key="4">
    <source>
        <dbReference type="SAM" id="Coils"/>
    </source>
</evidence>
<evidence type="ECO:0000313" key="9">
    <source>
        <dbReference type="Proteomes" id="UP001198701"/>
    </source>
</evidence>
<feature type="transmembrane region" description="Helical" evidence="5">
    <location>
        <begin position="180"/>
        <end position="203"/>
    </location>
</feature>
<evidence type="ECO:0000259" key="7">
    <source>
        <dbReference type="PROSITE" id="PS50111"/>
    </source>
</evidence>
<evidence type="ECO:0000256" key="2">
    <source>
        <dbReference type="ARBA" id="ARBA00029447"/>
    </source>
</evidence>
<proteinExistence type="inferred from homology"/>
<name>A0ABS8IS18_9BURK</name>
<sequence length="533" mass="56183">MKLKTKLCLTVALCFGLFLLALSAALVATFSAKDKFEQFINQDQAELQTATTMYAQGLQMGQALRNVVMDPANRTAYKNLDDAAAEFGRQQERAIELLANSPAELASFREIIALRAKQQPIQARIVALAATDQASAIAMIAADETPVWRQIRERLTKFSKAKNEAVAVTRAEMEAFTSKMVTVSLTLAVLALVSGAALMGWLITNVMKQLGGEPDYAARIAHGIAEGDFSVPVELHGNDATSLLYSMDAMRVRLSQTLHDVQQAAQSVNVGAREISVGNADLSARTEEQAASLEETASSMEEMTSTVHQNADNAQQAKQFGKSAADIAIQGGAVVGRVVETMASIKDGSRKIVEIISVIDGIAFQTNILALNAAVEAARAGEQGRGFAVVAGEVRTLAQRSAAAAKEIKELIGDSVSRVDAGSALVDEAGATMQQIVTSVQAVTSILDEIAAASQEQSAGIEQINLAITQMDEVTQQNAALVEEAAAAAQSMQEQAERLAAAVAQFKLASSAAAPAAAPARMARPAQRLALAA</sequence>
<dbReference type="InterPro" id="IPR004089">
    <property type="entry name" value="MCPsignal_dom"/>
</dbReference>
<keyword evidence="5" id="KW-0812">Transmembrane</keyword>
<keyword evidence="6" id="KW-0732">Signal</keyword>
<feature type="domain" description="Methyl-accepting transducer" evidence="7">
    <location>
        <begin position="264"/>
        <end position="493"/>
    </location>
</feature>
<dbReference type="PANTHER" id="PTHR43531:SF14">
    <property type="entry name" value="METHYL-ACCEPTING CHEMOTAXIS PROTEIN I-RELATED"/>
    <property type="match status" value="1"/>
</dbReference>
<protein>
    <submittedName>
        <fullName evidence="8">Methyl-accepting chemotaxis protein</fullName>
    </submittedName>
</protein>
<evidence type="ECO:0000256" key="6">
    <source>
        <dbReference type="SAM" id="SignalP"/>
    </source>
</evidence>
<accession>A0ABS8IS18</accession>
<keyword evidence="1" id="KW-0488">Methylation</keyword>
<dbReference type="SMART" id="SM00283">
    <property type="entry name" value="MA"/>
    <property type="match status" value="1"/>
</dbReference>
<feature type="signal peptide" evidence="6">
    <location>
        <begin position="1"/>
        <end position="24"/>
    </location>
</feature>
<keyword evidence="4" id="KW-0175">Coiled coil</keyword>
<dbReference type="PROSITE" id="PS50111">
    <property type="entry name" value="CHEMOTAXIS_TRANSDUC_2"/>
    <property type="match status" value="1"/>
</dbReference>
<dbReference type="SUPFAM" id="SSF58104">
    <property type="entry name" value="Methyl-accepting chemotaxis protein (MCP) signaling domain"/>
    <property type="match status" value="1"/>
</dbReference>
<evidence type="ECO:0000256" key="1">
    <source>
        <dbReference type="ARBA" id="ARBA00022481"/>
    </source>
</evidence>
<feature type="chain" id="PRO_5047174033" evidence="6">
    <location>
        <begin position="25"/>
        <end position="533"/>
    </location>
</feature>
<reference evidence="8 9" key="1">
    <citation type="submission" date="2021-11" db="EMBL/GenBank/DDBJ databases">
        <authorList>
            <person name="Huq M.A."/>
        </authorList>
    </citation>
    <scope>NUCLEOTIDE SEQUENCE [LARGE SCALE GENOMIC DNA]</scope>
    <source>
        <strain evidence="8 9">MAHUQ-52</strain>
    </source>
</reference>
<keyword evidence="5" id="KW-0472">Membrane</keyword>
<evidence type="ECO:0000313" key="8">
    <source>
        <dbReference type="EMBL" id="MCC6070988.1"/>
    </source>
</evidence>
<dbReference type="EMBL" id="JAJHPV010000012">
    <property type="protein sequence ID" value="MCC6070988.1"/>
    <property type="molecule type" value="Genomic_DNA"/>
</dbReference>
<evidence type="ECO:0000256" key="3">
    <source>
        <dbReference type="PROSITE-ProRule" id="PRU00284"/>
    </source>
</evidence>
<comment type="caution">
    <text evidence="8">The sequence shown here is derived from an EMBL/GenBank/DDBJ whole genome shotgun (WGS) entry which is preliminary data.</text>
</comment>
<evidence type="ECO:0000256" key="5">
    <source>
        <dbReference type="SAM" id="Phobius"/>
    </source>
</evidence>
<dbReference type="PRINTS" id="PR00260">
    <property type="entry name" value="CHEMTRNSDUCR"/>
</dbReference>
<dbReference type="PANTHER" id="PTHR43531">
    <property type="entry name" value="PROTEIN ICFG"/>
    <property type="match status" value="1"/>
</dbReference>
<dbReference type="Gene3D" id="1.10.287.950">
    <property type="entry name" value="Methyl-accepting chemotaxis protein"/>
    <property type="match status" value="1"/>
</dbReference>
<dbReference type="Pfam" id="PF00015">
    <property type="entry name" value="MCPsignal"/>
    <property type="match status" value="1"/>
</dbReference>
<dbReference type="RefSeq" id="WP_229431907.1">
    <property type="nucleotide sequence ID" value="NZ_JAJHPV010000012.1"/>
</dbReference>
<dbReference type="Proteomes" id="UP001198701">
    <property type="component" value="Unassembled WGS sequence"/>
</dbReference>
<feature type="coiled-coil region" evidence="4">
    <location>
        <begin position="464"/>
        <end position="509"/>
    </location>
</feature>
<keyword evidence="5" id="KW-1133">Transmembrane helix</keyword>